<comment type="similarity">
    <text evidence="1 4">Belongs to the short-chain dehydrogenases/reductases (SDR) family.</text>
</comment>
<dbReference type="InterPro" id="IPR036291">
    <property type="entry name" value="NAD(P)-bd_dom_sf"/>
</dbReference>
<dbReference type="PRINTS" id="PR00081">
    <property type="entry name" value="GDHRDH"/>
</dbReference>
<organism evidence="5 6">
    <name type="scientific">Saccoglossus kowalevskii</name>
    <name type="common">Acorn worm</name>
    <dbReference type="NCBI Taxonomy" id="10224"/>
    <lineage>
        <taxon>Eukaryota</taxon>
        <taxon>Metazoa</taxon>
        <taxon>Hemichordata</taxon>
        <taxon>Enteropneusta</taxon>
        <taxon>Harrimaniidae</taxon>
        <taxon>Saccoglossus</taxon>
    </lineage>
</organism>
<gene>
    <name evidence="6" type="primary">LOC102801334</name>
</gene>
<dbReference type="PANTHER" id="PTHR42879:SF2">
    <property type="entry name" value="3-OXOACYL-[ACYL-CARRIER-PROTEIN] REDUCTASE FABG"/>
    <property type="match status" value="1"/>
</dbReference>
<dbReference type="PRINTS" id="PR00080">
    <property type="entry name" value="SDRFAMILY"/>
</dbReference>
<proteinExistence type="inferred from homology"/>
<evidence type="ECO:0000256" key="3">
    <source>
        <dbReference type="ARBA" id="ARBA00048508"/>
    </source>
</evidence>
<evidence type="ECO:0000256" key="2">
    <source>
        <dbReference type="ARBA" id="ARBA00012948"/>
    </source>
</evidence>
<sequence length="278" mass="30087">IPILQNCEIRRQTHTGIQEKVALVTGSSDKVGIGLAIAKNLAQRGCSIVLHGSRDADKVEDIREDLQSQYEVPVHYFRADFDKMNEVEGLYNMIEDIYSDGIDILFNNAGIVQNESVDETGIEMWEKTLRVNLTSAFYLTNLSLPGMKRKGWGRVVNISSGLGIKAMPDMCGQVTSKHGMNGLTKTVALETSGTGITCNAICPALAMTEALASSIRSLVEKTGMPFEEIKNSLVTSVNPSGKLLDINKIGEVAAFLCSSSANEITGVILPVDWGYAAK</sequence>
<reference evidence="6" key="1">
    <citation type="submission" date="2025-08" db="UniProtKB">
        <authorList>
            <consortium name="RefSeq"/>
        </authorList>
    </citation>
    <scope>IDENTIFICATION</scope>
    <source>
        <tissue evidence="6">Testes</tissue>
    </source>
</reference>
<accession>A0ABM0MP63</accession>
<evidence type="ECO:0000256" key="4">
    <source>
        <dbReference type="RuleBase" id="RU000363"/>
    </source>
</evidence>
<dbReference type="EC" id="1.1.1.100" evidence="2"/>
<dbReference type="InterPro" id="IPR002347">
    <property type="entry name" value="SDR_fam"/>
</dbReference>
<dbReference type="Pfam" id="PF00106">
    <property type="entry name" value="adh_short"/>
    <property type="match status" value="1"/>
</dbReference>
<keyword evidence="5" id="KW-1185">Reference proteome</keyword>
<evidence type="ECO:0000256" key="1">
    <source>
        <dbReference type="ARBA" id="ARBA00006484"/>
    </source>
</evidence>
<protein>
    <recommendedName>
        <fullName evidence="2">3-oxoacyl-[acyl-carrier-protein] reductase</fullName>
        <ecNumber evidence="2">1.1.1.100</ecNumber>
    </recommendedName>
</protein>
<dbReference type="Proteomes" id="UP000694865">
    <property type="component" value="Unplaced"/>
</dbReference>
<dbReference type="GeneID" id="102801334"/>
<dbReference type="RefSeq" id="XP_006821804.1">
    <property type="nucleotide sequence ID" value="XM_006821741.1"/>
</dbReference>
<dbReference type="SUPFAM" id="SSF51735">
    <property type="entry name" value="NAD(P)-binding Rossmann-fold domains"/>
    <property type="match status" value="1"/>
</dbReference>
<feature type="non-terminal residue" evidence="6">
    <location>
        <position position="1"/>
    </location>
</feature>
<dbReference type="Gene3D" id="3.40.50.720">
    <property type="entry name" value="NAD(P)-binding Rossmann-like Domain"/>
    <property type="match status" value="1"/>
</dbReference>
<evidence type="ECO:0000313" key="5">
    <source>
        <dbReference type="Proteomes" id="UP000694865"/>
    </source>
</evidence>
<dbReference type="PANTHER" id="PTHR42879">
    <property type="entry name" value="3-OXOACYL-(ACYL-CARRIER-PROTEIN) REDUCTASE"/>
    <property type="match status" value="1"/>
</dbReference>
<name>A0ABM0MP63_SACKO</name>
<comment type="catalytic activity">
    <reaction evidence="3">
        <text>a (3R)-hydroxyacyl-[ACP] + NADP(+) = a 3-oxoacyl-[ACP] + NADPH + H(+)</text>
        <dbReference type="Rhea" id="RHEA:17397"/>
        <dbReference type="Rhea" id="RHEA-COMP:9916"/>
        <dbReference type="Rhea" id="RHEA-COMP:9945"/>
        <dbReference type="ChEBI" id="CHEBI:15378"/>
        <dbReference type="ChEBI" id="CHEBI:57783"/>
        <dbReference type="ChEBI" id="CHEBI:58349"/>
        <dbReference type="ChEBI" id="CHEBI:78776"/>
        <dbReference type="ChEBI" id="CHEBI:78827"/>
        <dbReference type="EC" id="1.1.1.100"/>
    </reaction>
</comment>
<evidence type="ECO:0000313" key="6">
    <source>
        <dbReference type="RefSeq" id="XP_006821804.1"/>
    </source>
</evidence>
<dbReference type="InterPro" id="IPR050259">
    <property type="entry name" value="SDR"/>
</dbReference>